<dbReference type="RefSeq" id="WP_122914524.1">
    <property type="nucleotide sequence ID" value="NZ_RHHT01000039.1"/>
</dbReference>
<dbReference type="InterPro" id="IPR045079">
    <property type="entry name" value="Oxoprolinase-like"/>
</dbReference>
<comment type="caution">
    <text evidence="4">The sequence shown here is derived from an EMBL/GenBank/DDBJ whole genome shotgun (WGS) entry which is preliminary data.</text>
</comment>
<proteinExistence type="predicted"/>
<protein>
    <submittedName>
        <fullName evidence="4">Hydantoinase/oxoprolinase family protein</fullName>
    </submittedName>
</protein>
<dbReference type="PANTHER" id="PTHR11365:SF23">
    <property type="entry name" value="HYPOTHETICAL 5-OXOPROLINASE (EUROFUNG)-RELATED"/>
    <property type="match status" value="1"/>
</dbReference>
<organism evidence="4 5">
    <name type="scientific">Brevibacillus panacihumi</name>
    <dbReference type="NCBI Taxonomy" id="497735"/>
    <lineage>
        <taxon>Bacteria</taxon>
        <taxon>Bacillati</taxon>
        <taxon>Bacillota</taxon>
        <taxon>Bacilli</taxon>
        <taxon>Bacillales</taxon>
        <taxon>Paenibacillaceae</taxon>
        <taxon>Brevibacillus</taxon>
    </lineage>
</organism>
<evidence type="ECO:0000313" key="4">
    <source>
        <dbReference type="EMBL" id="RNB76232.1"/>
    </source>
</evidence>
<dbReference type="EMBL" id="RHHT01000039">
    <property type="protein sequence ID" value="RNB76232.1"/>
    <property type="molecule type" value="Genomic_DNA"/>
</dbReference>
<accession>A0A3M8CKE5</accession>
<dbReference type="Pfam" id="PF19278">
    <property type="entry name" value="Hydant_A_C"/>
    <property type="match status" value="1"/>
</dbReference>
<dbReference type="GO" id="GO:0006749">
    <property type="term" value="P:glutathione metabolic process"/>
    <property type="evidence" value="ECO:0007669"/>
    <property type="project" value="TreeGrafter"/>
</dbReference>
<dbReference type="InterPro" id="IPR043129">
    <property type="entry name" value="ATPase_NBD"/>
</dbReference>
<evidence type="ECO:0000259" key="1">
    <source>
        <dbReference type="Pfam" id="PF01968"/>
    </source>
</evidence>
<feature type="domain" description="Acetophenone carboxylase-like C-terminal" evidence="3">
    <location>
        <begin position="498"/>
        <end position="667"/>
    </location>
</feature>
<name>A0A3M8CKE5_9BACL</name>
<feature type="domain" description="Hydantoinase A/oxoprolinase" evidence="1">
    <location>
        <begin position="197"/>
        <end position="482"/>
    </location>
</feature>
<dbReference type="Pfam" id="PF01968">
    <property type="entry name" value="Hydantoinase_A"/>
    <property type="match status" value="1"/>
</dbReference>
<evidence type="ECO:0000259" key="2">
    <source>
        <dbReference type="Pfam" id="PF05378"/>
    </source>
</evidence>
<dbReference type="GO" id="GO:0017168">
    <property type="term" value="F:5-oxoprolinase (ATP-hydrolyzing) activity"/>
    <property type="evidence" value="ECO:0007669"/>
    <property type="project" value="TreeGrafter"/>
</dbReference>
<feature type="domain" description="Hydantoinase/oxoprolinase N-terminal" evidence="2">
    <location>
        <begin position="2"/>
        <end position="177"/>
    </location>
</feature>
<sequence length="683" mass="73434">MRISVDVGGTFTDVVVLDSATGTLRLEKVETVPRNPASGVLEGFRKADARFAEIDYFVHGTTLGLNALLTRTGAKVAIVTTRGFRDVYELGRTDRDTMYDFKYRKPKTLVPRHLRFEVAERLDYQGNVLTPFDRDGAVSVARQIRNEGVRAVVVCFLHSYTNPAHELAMEEVLRQECPEVSVTLSHRLTREYREYERTSTAVIDAYIKPIMRTYLDRLGSELRNQGYGGQFLLTRSGGGAMTATAAKEEPVHSVMSGPAGGAIGAAYLAELTGYRNLITLDMGGTSLDTTMVVDGQISVENEATVEHLPISTPMIDIRTIGAGGGSIAWIDDGGALQVGPQSAGADPGPACYGKGGENATFTDAALTIGYLDDRNFLGGAMGIDTSLSRVAIERLSGPLNLSLYEAAAGIIRISEAKITGAIREISVEQGYHPKDFALLGFGGGGGLVACNVAREIGIPTVIIPPGPGNFSAWGMMMVDVVYDFAQTYVTGLANADLAAVNELYANLEASGREALGRDGFAPQDCRFIRWAELRYEGQEHTVKIEIPDGELTSSHIPRIAASFGDAHEMQYGHQTKDPVEIVTLRVRAVGVLPKPKIAKLKQGTGDAGPAFKGSRAVYQSTLDRFVPYSVYDRFKLLAGDQVAGPAIIEEPSHTTVIHEGDLATVGEYGELVIAIFSTKGGIA</sequence>
<dbReference type="SUPFAM" id="SSF53067">
    <property type="entry name" value="Actin-like ATPase domain"/>
    <property type="match status" value="1"/>
</dbReference>
<dbReference type="Pfam" id="PF05378">
    <property type="entry name" value="Hydant_A_N"/>
    <property type="match status" value="1"/>
</dbReference>
<dbReference type="InterPro" id="IPR008040">
    <property type="entry name" value="Hydant_A_N"/>
</dbReference>
<dbReference type="InterPro" id="IPR049517">
    <property type="entry name" value="ACX-like_C"/>
</dbReference>
<dbReference type="InterPro" id="IPR002821">
    <property type="entry name" value="Hydantoinase_A"/>
</dbReference>
<reference evidence="4 5" key="1">
    <citation type="submission" date="2018-10" db="EMBL/GenBank/DDBJ databases">
        <title>Phylogenomics of Brevibacillus.</title>
        <authorList>
            <person name="Dunlap C."/>
        </authorList>
    </citation>
    <scope>NUCLEOTIDE SEQUENCE [LARGE SCALE GENOMIC DNA]</scope>
    <source>
        <strain evidence="4 5">JCM 15085</strain>
    </source>
</reference>
<evidence type="ECO:0000313" key="5">
    <source>
        <dbReference type="Proteomes" id="UP000281915"/>
    </source>
</evidence>
<dbReference type="AlphaFoldDB" id="A0A3M8CKE5"/>
<dbReference type="PANTHER" id="PTHR11365">
    <property type="entry name" value="5-OXOPROLINASE RELATED"/>
    <property type="match status" value="1"/>
</dbReference>
<dbReference type="GO" id="GO:0005829">
    <property type="term" value="C:cytosol"/>
    <property type="evidence" value="ECO:0007669"/>
    <property type="project" value="TreeGrafter"/>
</dbReference>
<gene>
    <name evidence="4" type="ORF">EDM58_17820</name>
</gene>
<dbReference type="Proteomes" id="UP000281915">
    <property type="component" value="Unassembled WGS sequence"/>
</dbReference>
<evidence type="ECO:0000259" key="3">
    <source>
        <dbReference type="Pfam" id="PF19278"/>
    </source>
</evidence>